<evidence type="ECO:0000313" key="5">
    <source>
        <dbReference type="Proteomes" id="UP001597357"/>
    </source>
</evidence>
<dbReference type="Pfam" id="PF18942">
    <property type="entry name" value="DUF5689"/>
    <property type="match status" value="1"/>
</dbReference>
<feature type="chain" id="PRO_5046598065" evidence="1">
    <location>
        <begin position="23"/>
        <end position="468"/>
    </location>
</feature>
<dbReference type="Gene3D" id="2.60.120.200">
    <property type="match status" value="1"/>
</dbReference>
<dbReference type="NCBIfam" id="NF038128">
    <property type="entry name" value="choice_anch_J"/>
    <property type="match status" value="1"/>
</dbReference>
<evidence type="ECO:0000313" key="4">
    <source>
        <dbReference type="EMBL" id="MFD2698283.1"/>
    </source>
</evidence>
<evidence type="ECO:0000256" key="1">
    <source>
        <dbReference type="SAM" id="SignalP"/>
    </source>
</evidence>
<reference evidence="5" key="1">
    <citation type="journal article" date="2019" name="Int. J. Syst. Evol. Microbiol.">
        <title>The Global Catalogue of Microorganisms (GCM) 10K type strain sequencing project: providing services to taxonomists for standard genome sequencing and annotation.</title>
        <authorList>
            <consortium name="The Broad Institute Genomics Platform"/>
            <consortium name="The Broad Institute Genome Sequencing Center for Infectious Disease"/>
            <person name="Wu L."/>
            <person name="Ma J."/>
        </authorList>
    </citation>
    <scope>NUCLEOTIDE SEQUENCE [LARGE SCALE GENOMIC DNA]</scope>
    <source>
        <strain evidence="5">KCTC 42255</strain>
    </source>
</reference>
<dbReference type="Proteomes" id="UP001597357">
    <property type="component" value="Unassembled WGS sequence"/>
</dbReference>
<feature type="domain" description="DUF5017" evidence="2">
    <location>
        <begin position="367"/>
        <end position="455"/>
    </location>
</feature>
<dbReference type="PROSITE" id="PS51257">
    <property type="entry name" value="PROKAR_LIPOPROTEIN"/>
    <property type="match status" value="1"/>
</dbReference>
<feature type="signal peptide" evidence="1">
    <location>
        <begin position="1"/>
        <end position="22"/>
    </location>
</feature>
<dbReference type="InterPro" id="IPR032185">
    <property type="entry name" value="DUF5017"/>
</dbReference>
<feature type="domain" description="DUF5689" evidence="3">
    <location>
        <begin position="45"/>
        <end position="271"/>
    </location>
</feature>
<sequence length="468" mass="51444">MKTIPFTKFLFLSLFLAGFATSCVQDDDYDVPNTDVKDIEIPGTIVSIESVLGEFAQNDNEQFTFSETNQYLEGYVISSDEAGNFFREIILQNKPENPTAGIKVALFVNSLFTRYQVGQKIYVGLDGFTIGVSNGVVTLGVPDGNFIDEAPAQFEKQIIRSTEIAEIVPLPISINQFSDAYENLFIQLDNVQFSKAQIDANLSFASESEDSFDGERILESCTADATTTLSTSTFADFKGLKLPKGSGTLNGVLSRDYRDEKYVIAINSPADYNMNAERCDPLTYDCGIAATQGSQNILNEDFEAQANGLANISGWVNYAEAGSRSWEVFTDSENVPSMGKAVRMQAFNSGDQSNIAWLITPQIDFDTQDNETLMFDTSNSFSDDSNLRVMLSTNWDGDVNTINDADWGELSAATVVDDGEFYKNVVSSGVVDLSCIEGKAYIAFKYIGSTQQAQDGTYELNNITVDFE</sequence>
<dbReference type="RefSeq" id="WP_379047597.1">
    <property type="nucleotide sequence ID" value="NZ_JBHULZ010000041.1"/>
</dbReference>
<dbReference type="Pfam" id="PF16409">
    <property type="entry name" value="DUF5017"/>
    <property type="match status" value="1"/>
</dbReference>
<keyword evidence="5" id="KW-1185">Reference proteome</keyword>
<evidence type="ECO:0000259" key="3">
    <source>
        <dbReference type="Pfam" id="PF18942"/>
    </source>
</evidence>
<accession>A0ABW5SES3</accession>
<keyword evidence="1" id="KW-0732">Signal</keyword>
<comment type="caution">
    <text evidence="4">The sequence shown here is derived from an EMBL/GenBank/DDBJ whole genome shotgun (WGS) entry which is preliminary data.</text>
</comment>
<evidence type="ECO:0000259" key="2">
    <source>
        <dbReference type="Pfam" id="PF16409"/>
    </source>
</evidence>
<organism evidence="4 5">
    <name type="scientific">Mesonia sediminis</name>
    <dbReference type="NCBI Taxonomy" id="1703946"/>
    <lineage>
        <taxon>Bacteria</taxon>
        <taxon>Pseudomonadati</taxon>
        <taxon>Bacteroidota</taxon>
        <taxon>Flavobacteriia</taxon>
        <taxon>Flavobacteriales</taxon>
        <taxon>Flavobacteriaceae</taxon>
        <taxon>Mesonia</taxon>
    </lineage>
</organism>
<proteinExistence type="predicted"/>
<protein>
    <submittedName>
        <fullName evidence="4">DUF5689 domain-containing protein</fullName>
    </submittedName>
</protein>
<gene>
    <name evidence="4" type="ORF">ACFSQ0_09790</name>
</gene>
<name>A0ABW5SES3_9FLAO</name>
<dbReference type="InterPro" id="IPR043744">
    <property type="entry name" value="DUF5689"/>
</dbReference>
<dbReference type="EMBL" id="JBHULZ010000041">
    <property type="protein sequence ID" value="MFD2698283.1"/>
    <property type="molecule type" value="Genomic_DNA"/>
</dbReference>